<dbReference type="Gene3D" id="3.40.50.720">
    <property type="entry name" value="NAD(P)-binding Rossmann-like Domain"/>
    <property type="match status" value="1"/>
</dbReference>
<dbReference type="PANTHER" id="PTHR48107">
    <property type="entry name" value="NADPH-DEPENDENT ALDEHYDE REDUCTASE-LIKE PROTEIN, CHLOROPLASTIC-RELATED"/>
    <property type="match status" value="1"/>
</dbReference>
<protein>
    <submittedName>
        <fullName evidence="3">Uncharacterized protein</fullName>
    </submittedName>
</protein>
<comment type="caution">
    <text evidence="3">The sequence shown here is derived from an EMBL/GenBank/DDBJ whole genome shotgun (WGS) entry which is preliminary data.</text>
</comment>
<dbReference type="PANTHER" id="PTHR48107:SF16">
    <property type="entry name" value="NADPH-DEPENDENT ALDEHYDE REDUCTASE 1, CHLOROPLASTIC"/>
    <property type="match status" value="1"/>
</dbReference>
<evidence type="ECO:0000313" key="4">
    <source>
        <dbReference type="Proteomes" id="UP001367922"/>
    </source>
</evidence>
<dbReference type="InterPro" id="IPR036291">
    <property type="entry name" value="NAD(P)-bd_dom_sf"/>
</dbReference>
<gene>
    <name evidence="3" type="ORF">WAX78_00720</name>
</gene>
<dbReference type="SUPFAM" id="SSF51735">
    <property type="entry name" value="NAD(P)-binding Rossmann-fold domains"/>
    <property type="match status" value="1"/>
</dbReference>
<accession>A0ABU8FS16</accession>
<organism evidence="3 4">
    <name type="scientific">Bacillus yunxiaonensis</name>
    <dbReference type="NCBI Taxonomy" id="3127665"/>
    <lineage>
        <taxon>Bacteria</taxon>
        <taxon>Bacillati</taxon>
        <taxon>Bacillota</taxon>
        <taxon>Bacilli</taxon>
        <taxon>Bacillales</taxon>
        <taxon>Bacillaceae</taxon>
        <taxon>Bacillus</taxon>
    </lineage>
</organism>
<evidence type="ECO:0000313" key="3">
    <source>
        <dbReference type="EMBL" id="MEI4827997.1"/>
    </source>
</evidence>
<sequence length="66" mass="7080">MAPRPISEIGTYRTTGKLQGKVAIISGGDSWIGRAVAYAFAKEGANVVIAYLNEHIDALETKQCVE</sequence>
<keyword evidence="2" id="KW-0560">Oxidoreductase</keyword>
<name>A0ABU8FS16_9BACI</name>
<evidence type="ECO:0000256" key="2">
    <source>
        <dbReference type="ARBA" id="ARBA00023002"/>
    </source>
</evidence>
<proteinExistence type="inferred from homology"/>
<dbReference type="EMBL" id="JBAWSV010000001">
    <property type="protein sequence ID" value="MEI4827997.1"/>
    <property type="molecule type" value="Genomic_DNA"/>
</dbReference>
<dbReference type="Proteomes" id="UP001367922">
    <property type="component" value="Unassembled WGS sequence"/>
</dbReference>
<evidence type="ECO:0000256" key="1">
    <source>
        <dbReference type="ARBA" id="ARBA00006484"/>
    </source>
</evidence>
<keyword evidence="4" id="KW-1185">Reference proteome</keyword>
<reference evidence="3 4" key="1">
    <citation type="submission" date="2024-01" db="EMBL/GenBank/DDBJ databases">
        <title>Seven novel Bacillus-like species.</title>
        <authorList>
            <person name="Liu G."/>
        </authorList>
    </citation>
    <scope>NUCLEOTIDE SEQUENCE [LARGE SCALE GENOMIC DNA]</scope>
    <source>
        <strain evidence="3 4">FJAT-53711</strain>
    </source>
</reference>
<comment type="similarity">
    <text evidence="1">Belongs to the short-chain dehydrogenases/reductases (SDR) family.</text>
</comment>